<dbReference type="InterPro" id="IPR036388">
    <property type="entry name" value="WH-like_DNA-bd_sf"/>
</dbReference>
<keyword evidence="7" id="KW-0547">Nucleotide-binding</keyword>
<feature type="domain" description="Helicase C-terminal" evidence="6">
    <location>
        <begin position="66"/>
        <end position="217"/>
    </location>
</feature>
<evidence type="ECO:0000256" key="2">
    <source>
        <dbReference type="ARBA" id="ARBA00023125"/>
    </source>
</evidence>
<evidence type="ECO:0000256" key="1">
    <source>
        <dbReference type="ARBA" id="ARBA00005446"/>
    </source>
</evidence>
<evidence type="ECO:0000256" key="4">
    <source>
        <dbReference type="ARBA" id="ARBA00034617"/>
    </source>
</evidence>
<protein>
    <recommendedName>
        <fullName evidence="5">DNA 3'-5' helicase</fullName>
        <ecNumber evidence="5">5.6.2.4</ecNumber>
    </recommendedName>
</protein>
<dbReference type="SUPFAM" id="SSF52540">
    <property type="entry name" value="P-loop containing nucleoside triphosphate hydrolases"/>
    <property type="match status" value="1"/>
</dbReference>
<dbReference type="Proteomes" id="UP000188320">
    <property type="component" value="Unassembled WGS sequence"/>
</dbReference>
<sequence length="405" mass="45634">MALTATCTIPVLNSVIEILSLAKPTTLLENENTKDDIRGTLVLKNPIWRSNLRYQVLLKPNSLAKQVEKIISWILENHPNEKGIIYCRTIKETEDIYRAINGSQVHGKAITVGYYHSEIPEVNKRNTHKRWKLGDIKVIIATIAFGMGIHEPGVRFVIHSYASKSPEAYYQESGRAGRDGNPATCVLFYKPTDASKLTTMGVGSGISEVVVKSWRMVEYCEQVANCRKLWFENYFGTLNSVSSGSTMSEKMCNTCDICELRYETHKNSSISRSVLSRDITTEAATVINLVYVLGSNANSSPTFIQLVDVWLGSSAHKNFTPHVKPLTDSCAFVEIPVNKKKFSRLECERIVNCLILRRYIVETYHATGYNIIPRLSVNKKKSAPYLHDQTSDDFPNITMYMITDS</sequence>
<reference evidence="8" key="1">
    <citation type="submission" date="2017-01" db="EMBL/GenBank/DDBJ databases">
        <authorList>
            <person name="Wang Y."/>
            <person name="White M."/>
            <person name="Kvist S."/>
            <person name="Moncalvo J.-M."/>
        </authorList>
    </citation>
    <scope>NUCLEOTIDE SEQUENCE [LARGE SCALE GENOMIC DNA]</scope>
    <source>
        <strain evidence="8">COL-18-3</strain>
    </source>
</reference>
<evidence type="ECO:0000259" key="6">
    <source>
        <dbReference type="PROSITE" id="PS51194"/>
    </source>
</evidence>
<dbReference type="EC" id="5.6.2.4" evidence="5"/>
<dbReference type="InterPro" id="IPR001650">
    <property type="entry name" value="Helicase_C-like"/>
</dbReference>
<keyword evidence="2" id="KW-0238">DNA-binding</keyword>
<dbReference type="GO" id="GO:0003677">
    <property type="term" value="F:DNA binding"/>
    <property type="evidence" value="ECO:0007669"/>
    <property type="project" value="UniProtKB-KW"/>
</dbReference>
<evidence type="ECO:0000313" key="7">
    <source>
        <dbReference type="EMBL" id="OMH80348.1"/>
    </source>
</evidence>
<dbReference type="GO" id="GO:0009378">
    <property type="term" value="F:four-way junction helicase activity"/>
    <property type="evidence" value="ECO:0007669"/>
    <property type="project" value="TreeGrafter"/>
</dbReference>
<keyword evidence="3" id="KW-0413">Isomerase</keyword>
<dbReference type="GO" id="GO:0005694">
    <property type="term" value="C:chromosome"/>
    <property type="evidence" value="ECO:0007669"/>
    <property type="project" value="TreeGrafter"/>
</dbReference>
<keyword evidence="7" id="KW-0378">Hydrolase</keyword>
<evidence type="ECO:0000256" key="5">
    <source>
        <dbReference type="ARBA" id="ARBA00034808"/>
    </source>
</evidence>
<dbReference type="OrthoDB" id="10261556at2759"/>
<dbReference type="GO" id="GO:0043138">
    <property type="term" value="F:3'-5' DNA helicase activity"/>
    <property type="evidence" value="ECO:0007669"/>
    <property type="project" value="UniProtKB-EC"/>
</dbReference>
<evidence type="ECO:0000256" key="3">
    <source>
        <dbReference type="ARBA" id="ARBA00023235"/>
    </source>
</evidence>
<name>A0A1R1PHC6_ZANCU</name>
<keyword evidence="7" id="KW-0347">Helicase</keyword>
<dbReference type="Pfam" id="PF16124">
    <property type="entry name" value="RecQ_Zn_bind"/>
    <property type="match status" value="1"/>
</dbReference>
<dbReference type="Gene3D" id="1.10.10.10">
    <property type="entry name" value="Winged helix-like DNA-binding domain superfamily/Winged helix DNA-binding domain"/>
    <property type="match status" value="1"/>
</dbReference>
<comment type="similarity">
    <text evidence="1">Belongs to the helicase family. RecQ subfamily.</text>
</comment>
<dbReference type="InterPro" id="IPR032284">
    <property type="entry name" value="RecQ_Zn-bd"/>
</dbReference>
<dbReference type="AlphaFoldDB" id="A0A1R1PHC6"/>
<dbReference type="InterPro" id="IPR027417">
    <property type="entry name" value="P-loop_NTPase"/>
</dbReference>
<organism evidence="7 8">
    <name type="scientific">Zancudomyces culisetae</name>
    <name type="common">Gut fungus</name>
    <name type="synonym">Smittium culisetae</name>
    <dbReference type="NCBI Taxonomy" id="1213189"/>
    <lineage>
        <taxon>Eukaryota</taxon>
        <taxon>Fungi</taxon>
        <taxon>Fungi incertae sedis</taxon>
        <taxon>Zoopagomycota</taxon>
        <taxon>Kickxellomycotina</taxon>
        <taxon>Harpellomycetes</taxon>
        <taxon>Harpellales</taxon>
        <taxon>Legeriomycetaceae</taxon>
        <taxon>Zancudomyces</taxon>
    </lineage>
</organism>
<gene>
    <name evidence="7" type="ORF">AX774_g6219</name>
</gene>
<dbReference type="SMART" id="SM00490">
    <property type="entry name" value="HELICc"/>
    <property type="match status" value="1"/>
</dbReference>
<dbReference type="PANTHER" id="PTHR13710">
    <property type="entry name" value="DNA HELICASE RECQ FAMILY MEMBER"/>
    <property type="match status" value="1"/>
</dbReference>
<dbReference type="EMBL" id="LSSK01001217">
    <property type="protein sequence ID" value="OMH80348.1"/>
    <property type="molecule type" value="Genomic_DNA"/>
</dbReference>
<keyword evidence="7" id="KW-0067">ATP-binding</keyword>
<evidence type="ECO:0000313" key="8">
    <source>
        <dbReference type="Proteomes" id="UP000188320"/>
    </source>
</evidence>
<dbReference type="GO" id="GO:0005737">
    <property type="term" value="C:cytoplasm"/>
    <property type="evidence" value="ECO:0007669"/>
    <property type="project" value="TreeGrafter"/>
</dbReference>
<dbReference type="Gene3D" id="3.40.50.300">
    <property type="entry name" value="P-loop containing nucleotide triphosphate hydrolases"/>
    <property type="match status" value="1"/>
</dbReference>
<keyword evidence="8" id="KW-1185">Reference proteome</keyword>
<dbReference type="PANTHER" id="PTHR13710:SF105">
    <property type="entry name" value="ATP-DEPENDENT DNA HELICASE Q1"/>
    <property type="match status" value="1"/>
</dbReference>
<proteinExistence type="inferred from homology"/>
<dbReference type="Pfam" id="PF00271">
    <property type="entry name" value="Helicase_C"/>
    <property type="match status" value="1"/>
</dbReference>
<comment type="catalytic activity">
    <reaction evidence="4">
        <text>Couples ATP hydrolysis with the unwinding of duplex DNA by translocating in the 3'-5' direction.</text>
        <dbReference type="EC" id="5.6.2.4"/>
    </reaction>
</comment>
<dbReference type="PROSITE" id="PS51194">
    <property type="entry name" value="HELICASE_CTER"/>
    <property type="match status" value="1"/>
</dbReference>
<comment type="caution">
    <text evidence="7">The sequence shown here is derived from an EMBL/GenBank/DDBJ whole genome shotgun (WGS) entry which is preliminary data.</text>
</comment>
<accession>A0A1R1PHC6</accession>
<dbReference type="GO" id="GO:0000724">
    <property type="term" value="P:double-strand break repair via homologous recombination"/>
    <property type="evidence" value="ECO:0007669"/>
    <property type="project" value="TreeGrafter"/>
</dbReference>